<feature type="compositionally biased region" description="Acidic residues" evidence="1">
    <location>
        <begin position="35"/>
        <end position="53"/>
    </location>
</feature>
<feature type="compositionally biased region" description="Polar residues" evidence="1">
    <location>
        <begin position="261"/>
        <end position="298"/>
    </location>
</feature>
<feature type="compositionally biased region" description="Polar residues" evidence="1">
    <location>
        <begin position="349"/>
        <end position="362"/>
    </location>
</feature>
<feature type="compositionally biased region" description="Basic residues" evidence="1">
    <location>
        <begin position="225"/>
        <end position="240"/>
    </location>
</feature>
<comment type="caution">
    <text evidence="2">The sequence shown here is derived from an EMBL/GenBank/DDBJ whole genome shotgun (WGS) entry which is preliminary data.</text>
</comment>
<dbReference type="AlphaFoldDB" id="A0AAV9GFI0"/>
<organism evidence="2 3">
    <name type="scientific">Podospora aff. communis PSN243</name>
    <dbReference type="NCBI Taxonomy" id="3040156"/>
    <lineage>
        <taxon>Eukaryota</taxon>
        <taxon>Fungi</taxon>
        <taxon>Dikarya</taxon>
        <taxon>Ascomycota</taxon>
        <taxon>Pezizomycotina</taxon>
        <taxon>Sordariomycetes</taxon>
        <taxon>Sordariomycetidae</taxon>
        <taxon>Sordariales</taxon>
        <taxon>Podosporaceae</taxon>
        <taxon>Podospora</taxon>
    </lineage>
</organism>
<protein>
    <submittedName>
        <fullName evidence="2">Uncharacterized protein</fullName>
    </submittedName>
</protein>
<accession>A0AAV9GFI0</accession>
<feature type="region of interest" description="Disordered" evidence="1">
    <location>
        <begin position="207"/>
        <end position="380"/>
    </location>
</feature>
<keyword evidence="3" id="KW-1185">Reference proteome</keyword>
<feature type="region of interest" description="Disordered" evidence="1">
    <location>
        <begin position="34"/>
        <end position="53"/>
    </location>
</feature>
<gene>
    <name evidence="2" type="ORF">QBC34DRAFT_152761</name>
</gene>
<proteinExistence type="predicted"/>
<name>A0AAV9GFI0_9PEZI</name>
<evidence type="ECO:0000313" key="2">
    <source>
        <dbReference type="EMBL" id="KAK4446002.1"/>
    </source>
</evidence>
<dbReference type="Proteomes" id="UP001321760">
    <property type="component" value="Unassembled WGS sequence"/>
</dbReference>
<sequence>MATASDQGDAATPARELRVCPWCGRAHRFWPSFLDDGDPWDNDDDPWDNDDDPWENYDPWKNDDSAVRPLPFSSAIFSSPMLERIRAIMMGSDNDDDSDQDPEDLQLPRMSIFGLTELDHYGDLLQPSSPLSAFYLDEASAPAQPPSPRQRLWQNLDRLAEMRRRRERTSLKTKLGPLASASIGNRGRVPRPTSGDVATRRWKEHGGVPAATRRGPIRASFGPIRGKKMPRRQRLTRHVKPGFVESHRSPNSRSVSPSFSTIWSVSTTSNPSSHPIQRRPNGSSPVRITSRRSPTTLNADHRGTSPSVADAGSRLSSWGDNVDDVERVRGETVRNGGRDGGGWRGRFMTNDTMPTSTGQEHATGSPRPQHAPPGEASRTSLVDNFNTAYGQVATPGVWDAGAPREIHRPASDGRQPFQRSLHRAWSTRVRQKPQVRIPTHLILRDSQHVLSRQDILLVRRLESLRLHRNPRSHSRGQGFAASFLCLPSQVFREGPHVQPCCQELLSVSTHRRRCCGRHISCWSRGRRRASATTYGRAVFLRPCQPP</sequence>
<dbReference type="EMBL" id="MU865960">
    <property type="protein sequence ID" value="KAK4446002.1"/>
    <property type="molecule type" value="Genomic_DNA"/>
</dbReference>
<feature type="compositionally biased region" description="Low complexity" evidence="1">
    <location>
        <begin position="249"/>
        <end position="260"/>
    </location>
</feature>
<evidence type="ECO:0000256" key="1">
    <source>
        <dbReference type="SAM" id="MobiDB-lite"/>
    </source>
</evidence>
<reference evidence="2" key="2">
    <citation type="submission" date="2023-05" db="EMBL/GenBank/DDBJ databases">
        <authorList>
            <consortium name="Lawrence Berkeley National Laboratory"/>
            <person name="Steindorff A."/>
            <person name="Hensen N."/>
            <person name="Bonometti L."/>
            <person name="Westerberg I."/>
            <person name="Brannstrom I.O."/>
            <person name="Guillou S."/>
            <person name="Cros-Aarteil S."/>
            <person name="Calhoun S."/>
            <person name="Haridas S."/>
            <person name="Kuo A."/>
            <person name="Mondo S."/>
            <person name="Pangilinan J."/>
            <person name="Riley R."/>
            <person name="Labutti K."/>
            <person name="Andreopoulos B."/>
            <person name="Lipzen A."/>
            <person name="Chen C."/>
            <person name="Yanf M."/>
            <person name="Daum C."/>
            <person name="Ng V."/>
            <person name="Clum A."/>
            <person name="Ohm R."/>
            <person name="Martin F."/>
            <person name="Silar P."/>
            <person name="Natvig D."/>
            <person name="Lalanne C."/>
            <person name="Gautier V."/>
            <person name="Ament-Velasquez S.L."/>
            <person name="Kruys A."/>
            <person name="Hutchinson M.I."/>
            <person name="Powell A.J."/>
            <person name="Barry K."/>
            <person name="Miller A.N."/>
            <person name="Grigoriev I.V."/>
            <person name="Debuchy R."/>
            <person name="Gladieux P."/>
            <person name="Thoren M.H."/>
            <person name="Johannesson H."/>
        </authorList>
    </citation>
    <scope>NUCLEOTIDE SEQUENCE</scope>
    <source>
        <strain evidence="2">PSN243</strain>
    </source>
</reference>
<evidence type="ECO:0000313" key="3">
    <source>
        <dbReference type="Proteomes" id="UP001321760"/>
    </source>
</evidence>
<reference evidence="2" key="1">
    <citation type="journal article" date="2023" name="Mol. Phylogenet. Evol.">
        <title>Genome-scale phylogeny and comparative genomics of the fungal order Sordariales.</title>
        <authorList>
            <person name="Hensen N."/>
            <person name="Bonometti L."/>
            <person name="Westerberg I."/>
            <person name="Brannstrom I.O."/>
            <person name="Guillou S."/>
            <person name="Cros-Aarteil S."/>
            <person name="Calhoun S."/>
            <person name="Haridas S."/>
            <person name="Kuo A."/>
            <person name="Mondo S."/>
            <person name="Pangilinan J."/>
            <person name="Riley R."/>
            <person name="LaButti K."/>
            <person name="Andreopoulos B."/>
            <person name="Lipzen A."/>
            <person name="Chen C."/>
            <person name="Yan M."/>
            <person name="Daum C."/>
            <person name="Ng V."/>
            <person name="Clum A."/>
            <person name="Steindorff A."/>
            <person name="Ohm R.A."/>
            <person name="Martin F."/>
            <person name="Silar P."/>
            <person name="Natvig D.O."/>
            <person name="Lalanne C."/>
            <person name="Gautier V."/>
            <person name="Ament-Velasquez S.L."/>
            <person name="Kruys A."/>
            <person name="Hutchinson M.I."/>
            <person name="Powell A.J."/>
            <person name="Barry K."/>
            <person name="Miller A.N."/>
            <person name="Grigoriev I.V."/>
            <person name="Debuchy R."/>
            <person name="Gladieux P."/>
            <person name="Hiltunen Thoren M."/>
            <person name="Johannesson H."/>
        </authorList>
    </citation>
    <scope>NUCLEOTIDE SEQUENCE</scope>
    <source>
        <strain evidence="2">PSN243</strain>
    </source>
</reference>